<keyword evidence="1" id="KW-0175">Coiled coil</keyword>
<dbReference type="AlphaFoldDB" id="A0AAW1Q918"/>
<name>A0AAW1Q918_9CHLO</name>
<feature type="domain" description="Nuclease associated modular" evidence="3">
    <location>
        <begin position="92"/>
        <end position="119"/>
    </location>
</feature>
<feature type="region of interest" description="Disordered" evidence="2">
    <location>
        <begin position="547"/>
        <end position="566"/>
    </location>
</feature>
<proteinExistence type="predicted"/>
<feature type="compositionally biased region" description="Polar residues" evidence="2">
    <location>
        <begin position="455"/>
        <end position="480"/>
    </location>
</feature>
<evidence type="ECO:0000259" key="3">
    <source>
        <dbReference type="Pfam" id="PF07460"/>
    </source>
</evidence>
<dbReference type="PANTHER" id="PTHR34199:SF2">
    <property type="entry name" value="NUMOD3 MOTIF FAMILY PROTEIN, EXPRESSED"/>
    <property type="match status" value="1"/>
</dbReference>
<feature type="region of interest" description="Disordered" evidence="2">
    <location>
        <begin position="455"/>
        <end position="498"/>
    </location>
</feature>
<evidence type="ECO:0000256" key="2">
    <source>
        <dbReference type="SAM" id="MobiDB-lite"/>
    </source>
</evidence>
<feature type="region of interest" description="Disordered" evidence="2">
    <location>
        <begin position="157"/>
        <end position="182"/>
    </location>
</feature>
<feature type="region of interest" description="Disordered" evidence="2">
    <location>
        <begin position="402"/>
        <end position="442"/>
    </location>
</feature>
<dbReference type="InterPro" id="IPR003611">
    <property type="entry name" value="NUMOD3"/>
</dbReference>
<dbReference type="PANTHER" id="PTHR34199">
    <property type="entry name" value="NUMOD3 MOTIF FAMILY PROTEIN, EXPRESSED"/>
    <property type="match status" value="1"/>
</dbReference>
<reference evidence="4 5" key="1">
    <citation type="journal article" date="2024" name="Nat. Commun.">
        <title>Phylogenomics reveals the evolutionary origins of lichenization in chlorophyte algae.</title>
        <authorList>
            <person name="Puginier C."/>
            <person name="Libourel C."/>
            <person name="Otte J."/>
            <person name="Skaloud P."/>
            <person name="Haon M."/>
            <person name="Grisel S."/>
            <person name="Petersen M."/>
            <person name="Berrin J.G."/>
            <person name="Delaux P.M."/>
            <person name="Dal Grande F."/>
            <person name="Keller J."/>
        </authorList>
    </citation>
    <scope>NUCLEOTIDE SEQUENCE [LARGE SCALE GENOMIC DNA]</scope>
    <source>
        <strain evidence="4 5">SAG 2145</strain>
    </source>
</reference>
<evidence type="ECO:0000313" key="4">
    <source>
        <dbReference type="EMBL" id="KAK9818619.1"/>
    </source>
</evidence>
<feature type="compositionally biased region" description="Low complexity" evidence="2">
    <location>
        <begin position="699"/>
        <end position="713"/>
    </location>
</feature>
<accession>A0AAW1Q918</accession>
<feature type="compositionally biased region" description="Basic and acidic residues" evidence="2">
    <location>
        <begin position="425"/>
        <end position="440"/>
    </location>
</feature>
<feature type="compositionally biased region" description="Polar residues" evidence="2">
    <location>
        <begin position="402"/>
        <end position="421"/>
    </location>
</feature>
<dbReference type="Pfam" id="PF07460">
    <property type="entry name" value="NUMOD3"/>
    <property type="match status" value="1"/>
</dbReference>
<feature type="compositionally biased region" description="Polar residues" evidence="2">
    <location>
        <begin position="612"/>
        <end position="627"/>
    </location>
</feature>
<evidence type="ECO:0000313" key="5">
    <source>
        <dbReference type="Proteomes" id="UP001438707"/>
    </source>
</evidence>
<comment type="caution">
    <text evidence="4">The sequence shown here is derived from an EMBL/GenBank/DDBJ whole genome shotgun (WGS) entry which is preliminary data.</text>
</comment>
<feature type="compositionally biased region" description="Low complexity" evidence="2">
    <location>
        <begin position="357"/>
        <end position="374"/>
    </location>
</feature>
<dbReference type="GO" id="GO:0003677">
    <property type="term" value="F:DNA binding"/>
    <property type="evidence" value="ECO:0007669"/>
    <property type="project" value="InterPro"/>
</dbReference>
<feature type="compositionally biased region" description="Polar residues" evidence="2">
    <location>
        <begin position="523"/>
        <end position="536"/>
    </location>
</feature>
<feature type="region of interest" description="Disordered" evidence="2">
    <location>
        <begin position="511"/>
        <end position="539"/>
    </location>
</feature>
<evidence type="ECO:0000256" key="1">
    <source>
        <dbReference type="SAM" id="Coils"/>
    </source>
</evidence>
<dbReference type="Proteomes" id="UP001438707">
    <property type="component" value="Unassembled WGS sequence"/>
</dbReference>
<protein>
    <recommendedName>
        <fullName evidence="3">Nuclease associated modular domain-containing protein</fullName>
    </recommendedName>
</protein>
<organism evidence="4 5">
    <name type="scientific">Apatococcus lobatus</name>
    <dbReference type="NCBI Taxonomy" id="904363"/>
    <lineage>
        <taxon>Eukaryota</taxon>
        <taxon>Viridiplantae</taxon>
        <taxon>Chlorophyta</taxon>
        <taxon>core chlorophytes</taxon>
        <taxon>Trebouxiophyceae</taxon>
        <taxon>Chlorellales</taxon>
        <taxon>Chlorellaceae</taxon>
        <taxon>Apatococcus</taxon>
    </lineage>
</organism>
<sequence>MPGVPQLSRPELDLLQLSAARTTNSRTLVRLGSPLRLLSRRFHKQRKVTVAFTRALQASAAVSGSNPKLQVSKIPEPEDLNPAVSATELARRKKISNANRGKVPWNKGVPRTEEEKQKIKTSVQLAMQRPEIQGRLKTWQGRSHSSETKELLSQRLKEVHSEKRQTVPKPRPKKRTKVVRSAEDEALAKEERRQKLSEAIKAKWKDPEYRAKMDATIAARTGNGGGLTSTPSFRQRRNEARRAKTAQKNADAKAELAFARERLCKLNNARRQAAELDAAINKLRSEMHLFRSDPDAEERALAAIAKAEWTRDNAQAAIAGLAGQSPSLQELMDAAGAQPATLAFAHRMQLEEEEFLQSQPASSQPSGSRSPMSSTGLAEEAPIEPIHYQNGVVTPKHLISSESAANTEPESPTIQTSNSLGPSRLPEDFRGSPALRDGHWRPQMTDSSIEAGATTSQPAYTGSLPYQNGSQQQSVSSAPTSHLMDGGHEASSPLEGFGRYGDVAKASAAANGTAIPSDGMSREGSQLPMTHSQQPTAHALDTAEDGSAAALPGLPKGHAAARPMSHDSACVDGVPMASSEAVIASPATQPSSIFAKPGPSQAPGAGHMLGSASPSTSRSNATASAGSSLDAASPAMSRSAARAASSARPAPHAASVATVHSAASRALDAASGRHAPDAASPATARPMVPRQTATRARDAATLPDAASAATLPSRSASGPAPTSGRHRTGIGVLQHSLPTTSATACVLACLQPASVFTQVSTEGLHLVWALFRGPFSSSESPTGFGHPSRCTLMFSGSQGDHTSGNLLHIFSSCLAVLTLIVLLL</sequence>
<gene>
    <name evidence="4" type="ORF">WJX74_002925</name>
</gene>
<keyword evidence="5" id="KW-1185">Reference proteome</keyword>
<feature type="region of interest" description="Disordered" evidence="2">
    <location>
        <begin position="588"/>
        <end position="727"/>
    </location>
</feature>
<feature type="compositionally biased region" description="Low complexity" evidence="2">
    <location>
        <begin position="631"/>
        <end position="666"/>
    </location>
</feature>
<feature type="region of interest" description="Disordered" evidence="2">
    <location>
        <begin position="352"/>
        <end position="377"/>
    </location>
</feature>
<feature type="coiled-coil region" evidence="1">
    <location>
        <begin position="242"/>
        <end position="286"/>
    </location>
</feature>
<dbReference type="EMBL" id="JALJOS010000058">
    <property type="protein sequence ID" value="KAK9818619.1"/>
    <property type="molecule type" value="Genomic_DNA"/>
</dbReference>